<proteinExistence type="predicted"/>
<reference evidence="1" key="2">
    <citation type="submission" date="2025-09" db="UniProtKB">
        <authorList>
            <consortium name="EnsemblPlants"/>
        </authorList>
    </citation>
    <scope>IDENTIFICATION</scope>
</reference>
<dbReference type="Proteomes" id="UP001732700">
    <property type="component" value="Chromosome 5C"/>
</dbReference>
<name>A0ACD5Y2T1_AVESA</name>
<keyword evidence="2" id="KW-1185">Reference proteome</keyword>
<dbReference type="EnsemblPlants" id="AVESA.00010b.r2.5CG0891410.1">
    <property type="protein sequence ID" value="AVESA.00010b.r2.5CG0891410.1.CDS"/>
    <property type="gene ID" value="AVESA.00010b.r2.5CG0891410"/>
</dbReference>
<sequence>MEKSASCSNKHTMGPNSSAVHYPNYNYAPSQEDWGEAHKMCETLEEFHQYMDTVQCLRDPVHLFDKIRDVKRDLRFGLEHYADGSFSDMLKKMQQKFKKYWKPCCLHLCMPLVMDPSYSLKRVTRSRSYCRPDTDSYSDDVRDTLLSLYYEYSGHPVEDRSRSSGSKTSKETVVNEDGSKIEDDLSPAYCNHYRDYDCSEARPMTELGQYLHQPGYCRGQTSVLEWWKEHNLTYPTIARMARDILAIPYKSDYEAPTTTAKLAICESGHKHWVEQLVCAQDWLGPNRSASDTSTSDLTD</sequence>
<evidence type="ECO:0000313" key="1">
    <source>
        <dbReference type="EnsemblPlants" id="AVESA.00010b.r2.5CG0891410.1.CDS"/>
    </source>
</evidence>
<organism evidence="1 2">
    <name type="scientific">Avena sativa</name>
    <name type="common">Oat</name>
    <dbReference type="NCBI Taxonomy" id="4498"/>
    <lineage>
        <taxon>Eukaryota</taxon>
        <taxon>Viridiplantae</taxon>
        <taxon>Streptophyta</taxon>
        <taxon>Embryophyta</taxon>
        <taxon>Tracheophyta</taxon>
        <taxon>Spermatophyta</taxon>
        <taxon>Magnoliopsida</taxon>
        <taxon>Liliopsida</taxon>
        <taxon>Poales</taxon>
        <taxon>Poaceae</taxon>
        <taxon>BOP clade</taxon>
        <taxon>Pooideae</taxon>
        <taxon>Poodae</taxon>
        <taxon>Poeae</taxon>
        <taxon>Poeae Chloroplast Group 1 (Aveneae type)</taxon>
        <taxon>Aveninae</taxon>
        <taxon>Avena</taxon>
    </lineage>
</organism>
<evidence type="ECO:0000313" key="2">
    <source>
        <dbReference type="Proteomes" id="UP001732700"/>
    </source>
</evidence>
<protein>
    <submittedName>
        <fullName evidence="1">Uncharacterized protein</fullName>
    </submittedName>
</protein>
<reference evidence="1" key="1">
    <citation type="submission" date="2021-05" db="EMBL/GenBank/DDBJ databases">
        <authorList>
            <person name="Scholz U."/>
            <person name="Mascher M."/>
            <person name="Fiebig A."/>
        </authorList>
    </citation>
    <scope>NUCLEOTIDE SEQUENCE [LARGE SCALE GENOMIC DNA]</scope>
</reference>
<accession>A0ACD5Y2T1</accession>